<keyword evidence="3" id="KW-1185">Reference proteome</keyword>
<gene>
    <name evidence="2" type="ORF">ACFQGL_15390</name>
</gene>
<sequence>MIDDNEDPSRNKTEYSDGRSAAPSPTNGRRIGRRSLTQQGNSLVKAQVRLRSDLLEPTGQVAPSGGMQLNRTSDLSDKTDCP</sequence>
<feature type="region of interest" description="Disordered" evidence="1">
    <location>
        <begin position="1"/>
        <end position="82"/>
    </location>
</feature>
<accession>A0ABW1H5U1</accession>
<feature type="compositionally biased region" description="Polar residues" evidence="1">
    <location>
        <begin position="35"/>
        <end position="44"/>
    </location>
</feature>
<comment type="caution">
    <text evidence="2">The sequence shown here is derived from an EMBL/GenBank/DDBJ whole genome shotgun (WGS) entry which is preliminary data.</text>
</comment>
<dbReference type="Proteomes" id="UP001596226">
    <property type="component" value="Unassembled WGS sequence"/>
</dbReference>
<evidence type="ECO:0000313" key="2">
    <source>
        <dbReference type="EMBL" id="MFC5924730.1"/>
    </source>
</evidence>
<name>A0ABW1H5U1_9ACTN</name>
<proteinExistence type="predicted"/>
<organism evidence="2 3">
    <name type="scientific">Micromonospora vulcania</name>
    <dbReference type="NCBI Taxonomy" id="1441873"/>
    <lineage>
        <taxon>Bacteria</taxon>
        <taxon>Bacillati</taxon>
        <taxon>Actinomycetota</taxon>
        <taxon>Actinomycetes</taxon>
        <taxon>Micromonosporales</taxon>
        <taxon>Micromonosporaceae</taxon>
        <taxon>Micromonospora</taxon>
    </lineage>
</organism>
<evidence type="ECO:0000313" key="3">
    <source>
        <dbReference type="Proteomes" id="UP001596226"/>
    </source>
</evidence>
<protein>
    <submittedName>
        <fullName evidence="2">Uncharacterized protein</fullName>
    </submittedName>
</protein>
<dbReference type="EMBL" id="JBHSQS010000008">
    <property type="protein sequence ID" value="MFC5924730.1"/>
    <property type="molecule type" value="Genomic_DNA"/>
</dbReference>
<feature type="compositionally biased region" description="Basic and acidic residues" evidence="1">
    <location>
        <begin position="7"/>
        <end position="17"/>
    </location>
</feature>
<evidence type="ECO:0000256" key="1">
    <source>
        <dbReference type="SAM" id="MobiDB-lite"/>
    </source>
</evidence>
<dbReference type="RefSeq" id="WP_377511945.1">
    <property type="nucleotide sequence ID" value="NZ_JBHSQS010000008.1"/>
</dbReference>
<reference evidence="3" key="1">
    <citation type="journal article" date="2019" name="Int. J. Syst. Evol. Microbiol.">
        <title>The Global Catalogue of Microorganisms (GCM) 10K type strain sequencing project: providing services to taxonomists for standard genome sequencing and annotation.</title>
        <authorList>
            <consortium name="The Broad Institute Genomics Platform"/>
            <consortium name="The Broad Institute Genome Sequencing Center for Infectious Disease"/>
            <person name="Wu L."/>
            <person name="Ma J."/>
        </authorList>
    </citation>
    <scope>NUCLEOTIDE SEQUENCE [LARGE SCALE GENOMIC DNA]</scope>
    <source>
        <strain evidence="3">CGMCC 4.7144</strain>
    </source>
</reference>